<sequence>MHLFSTKSIPHGIGETIFDDCNNRLGVNPVLLQAGQLIAPRSQWDLGGISFRGFWKIAVNDKHISPCLLRWCCSWLLANAIDRKSAIKISDEKINQSHQRLKEVIVFTSKHGRPIFTFFNKPNNYYYIIRCCTIGLSDNEDEEDEIRVRDDSKKRKFVSSSNVRGPNDCVYKSDRGKVYQSTLDKNNPIKEKLKNIAWKKFAIWAYAVSLPFNVVCDESFQDVIDAIGDYGKVLGMSAPSYHNVRVTLIKEVLQDTNKFVDSFRSQWQKYGCSIMSDFWTDGKGRALINFLVNCPTGTFLTDNSSNYKAAGKILEEKHPKLFWTPCAAHCVNLMIKDLEEKIKKIKGALTDARAIVVYIYNHGRILNMMRKLTKNKELHRSCITRFATQYYTLQSVHENRHHLQVLFVSKQWTKSAFVKKVVGKKVERIVAKQEFWDDVYLSCQVFAPLVDMILLVDREDQPCMGYIYDAMSRANKQKFKRWA</sequence>
<dbReference type="Proteomes" id="UP001177003">
    <property type="component" value="Chromosome 4"/>
</dbReference>
<gene>
    <name evidence="2" type="ORF">LSALG_LOCUS18432</name>
</gene>
<name>A0AA36E0E6_LACSI</name>
<feature type="domain" description="DUF659" evidence="1">
    <location>
        <begin position="239"/>
        <end position="299"/>
    </location>
</feature>
<accession>A0AA36E0E6</accession>
<keyword evidence="3" id="KW-1185">Reference proteome</keyword>
<dbReference type="Pfam" id="PF04937">
    <property type="entry name" value="DUF659"/>
    <property type="match status" value="1"/>
</dbReference>
<dbReference type="InterPro" id="IPR007021">
    <property type="entry name" value="DUF659"/>
</dbReference>
<dbReference type="EMBL" id="OX465080">
    <property type="protein sequence ID" value="CAI9278574.1"/>
    <property type="molecule type" value="Genomic_DNA"/>
</dbReference>
<dbReference type="PANTHER" id="PTHR32166:SF74">
    <property type="entry name" value="OS05G0256350 PROTEIN"/>
    <property type="match status" value="1"/>
</dbReference>
<proteinExistence type="predicted"/>
<dbReference type="InterPro" id="IPR012337">
    <property type="entry name" value="RNaseH-like_sf"/>
</dbReference>
<dbReference type="SUPFAM" id="SSF53098">
    <property type="entry name" value="Ribonuclease H-like"/>
    <property type="match status" value="1"/>
</dbReference>
<evidence type="ECO:0000313" key="2">
    <source>
        <dbReference type="EMBL" id="CAI9278574.1"/>
    </source>
</evidence>
<reference evidence="2" key="1">
    <citation type="submission" date="2023-04" db="EMBL/GenBank/DDBJ databases">
        <authorList>
            <person name="Vijverberg K."/>
            <person name="Xiong W."/>
            <person name="Schranz E."/>
        </authorList>
    </citation>
    <scope>NUCLEOTIDE SEQUENCE</scope>
</reference>
<protein>
    <recommendedName>
        <fullName evidence="1">DUF659 domain-containing protein</fullName>
    </recommendedName>
</protein>
<evidence type="ECO:0000313" key="3">
    <source>
        <dbReference type="Proteomes" id="UP001177003"/>
    </source>
</evidence>
<dbReference type="AlphaFoldDB" id="A0AA36E0E6"/>
<dbReference type="PANTHER" id="PTHR32166">
    <property type="entry name" value="OSJNBA0013A04.12 PROTEIN"/>
    <property type="match status" value="1"/>
</dbReference>
<evidence type="ECO:0000259" key="1">
    <source>
        <dbReference type="Pfam" id="PF04937"/>
    </source>
</evidence>
<organism evidence="2 3">
    <name type="scientific">Lactuca saligna</name>
    <name type="common">Willowleaf lettuce</name>
    <dbReference type="NCBI Taxonomy" id="75948"/>
    <lineage>
        <taxon>Eukaryota</taxon>
        <taxon>Viridiplantae</taxon>
        <taxon>Streptophyta</taxon>
        <taxon>Embryophyta</taxon>
        <taxon>Tracheophyta</taxon>
        <taxon>Spermatophyta</taxon>
        <taxon>Magnoliopsida</taxon>
        <taxon>eudicotyledons</taxon>
        <taxon>Gunneridae</taxon>
        <taxon>Pentapetalae</taxon>
        <taxon>asterids</taxon>
        <taxon>campanulids</taxon>
        <taxon>Asterales</taxon>
        <taxon>Asteraceae</taxon>
        <taxon>Cichorioideae</taxon>
        <taxon>Cichorieae</taxon>
        <taxon>Lactucinae</taxon>
        <taxon>Lactuca</taxon>
    </lineage>
</organism>